<comment type="caution">
    <text evidence="5">The sequence shown here is derived from an EMBL/GenBank/DDBJ whole genome shotgun (WGS) entry which is preliminary data.</text>
</comment>
<evidence type="ECO:0000313" key="6">
    <source>
        <dbReference type="Proteomes" id="UP001549321"/>
    </source>
</evidence>
<evidence type="ECO:0000256" key="3">
    <source>
        <dbReference type="RuleBase" id="RU003345"/>
    </source>
</evidence>
<dbReference type="GO" id="GO:0008802">
    <property type="term" value="F:betaine-aldehyde dehydrogenase (NAD+) activity"/>
    <property type="evidence" value="ECO:0007669"/>
    <property type="project" value="UniProtKB-EC"/>
</dbReference>
<dbReference type="SUPFAM" id="SSF53720">
    <property type="entry name" value="ALDH-like"/>
    <property type="match status" value="1"/>
</dbReference>
<dbReference type="EC" id="1.2.1.8" evidence="5"/>
<sequence>MNHIFTTRDYAHHLAGEGTGVGPMIERVSPGSGRLVARFRQGTAEDAAAAIAQARDAFDNGPWPNKTGMERAAVLRRWADLIEENVERLARIEVDEAGKPIRQARGDLGNVVSLTHFAAGLAMQVHGETYSNLGPQKAGWIHREPVGVVGMIIPWNFPALIFAQKVPFALAAGCTVVVKPSEFTSGTALELARLGTLAGIPEGVLSVVTGYGDPVGEALVKSPDVDFVSFTGSTAIGRRILANSAETLKRVSLELGGKSANIVFADADLEDAIDGSLYGIFYNQGECCCSATRLLVDETIADDFVARLVARAKSLKLGDIHADDSDVGAMISDKHFDKVCSYLSKGKAEGASVLLGGEAANQDAGLFVQPTIFDHVTPDMTIFREEIFGPVLSIIRFKDQDEAVRLANDTIYGLASSLWTKNFDTAHQITPKLRSGSVWINTTIDGSPQMPFGGYKASGFGREMGQAGLDEFTNIKTVFAHLGKREPYYTAKS</sequence>
<evidence type="ECO:0000256" key="1">
    <source>
        <dbReference type="ARBA" id="ARBA00023002"/>
    </source>
</evidence>
<keyword evidence="6" id="KW-1185">Reference proteome</keyword>
<dbReference type="InterPro" id="IPR016163">
    <property type="entry name" value="Ald_DH_C"/>
</dbReference>
<accession>A0ABV2R0Z4</accession>
<dbReference type="PROSITE" id="PS00687">
    <property type="entry name" value="ALDEHYDE_DEHYDR_GLU"/>
    <property type="match status" value="1"/>
</dbReference>
<feature type="domain" description="Aldehyde dehydrogenase" evidence="4">
    <location>
        <begin position="25"/>
        <end position="478"/>
    </location>
</feature>
<dbReference type="InterPro" id="IPR029510">
    <property type="entry name" value="Ald_DH_CS_GLU"/>
</dbReference>
<feature type="active site" evidence="2">
    <location>
        <position position="254"/>
    </location>
</feature>
<evidence type="ECO:0000259" key="4">
    <source>
        <dbReference type="Pfam" id="PF00171"/>
    </source>
</evidence>
<keyword evidence="1 3" id="KW-0560">Oxidoreductase</keyword>
<reference evidence="5 6" key="1">
    <citation type="submission" date="2024-06" db="EMBL/GenBank/DDBJ databases">
        <title>Sorghum-associated microbial communities from plants grown in Nebraska, USA.</title>
        <authorList>
            <person name="Schachtman D."/>
        </authorList>
    </citation>
    <scope>NUCLEOTIDE SEQUENCE [LARGE SCALE GENOMIC DNA]</scope>
    <source>
        <strain evidence="5 6">3207</strain>
    </source>
</reference>
<dbReference type="Pfam" id="PF00171">
    <property type="entry name" value="Aldedh"/>
    <property type="match status" value="1"/>
</dbReference>
<dbReference type="InterPro" id="IPR016161">
    <property type="entry name" value="Ald_DH/histidinol_DH"/>
</dbReference>
<evidence type="ECO:0000256" key="2">
    <source>
        <dbReference type="PROSITE-ProRule" id="PRU10007"/>
    </source>
</evidence>
<gene>
    <name evidence="5" type="ORF">ABIE08_002259</name>
</gene>
<dbReference type="InterPro" id="IPR016162">
    <property type="entry name" value="Ald_DH_N"/>
</dbReference>
<dbReference type="Proteomes" id="UP001549321">
    <property type="component" value="Unassembled WGS sequence"/>
</dbReference>
<proteinExistence type="inferred from homology"/>
<dbReference type="InterPro" id="IPR015590">
    <property type="entry name" value="Aldehyde_DH_dom"/>
</dbReference>
<comment type="similarity">
    <text evidence="3">Belongs to the aldehyde dehydrogenase family.</text>
</comment>
<name>A0ABV2R0Z4_9HYPH</name>
<dbReference type="PANTHER" id="PTHR11699">
    <property type="entry name" value="ALDEHYDE DEHYDROGENASE-RELATED"/>
    <property type="match status" value="1"/>
</dbReference>
<evidence type="ECO:0000313" key="5">
    <source>
        <dbReference type="EMBL" id="MET4634346.1"/>
    </source>
</evidence>
<dbReference type="Gene3D" id="3.40.309.10">
    <property type="entry name" value="Aldehyde Dehydrogenase, Chain A, domain 2"/>
    <property type="match status" value="1"/>
</dbReference>
<dbReference type="Gene3D" id="3.40.605.10">
    <property type="entry name" value="Aldehyde Dehydrogenase, Chain A, domain 1"/>
    <property type="match status" value="1"/>
</dbReference>
<dbReference type="RefSeq" id="WP_354551031.1">
    <property type="nucleotide sequence ID" value="NZ_JBEPSM010000001.1"/>
</dbReference>
<protein>
    <submittedName>
        <fullName evidence="5">Betaine-aldehyde dehydrogenase</fullName>
        <ecNumber evidence="5">1.2.1.8</ecNumber>
    </submittedName>
</protein>
<organism evidence="5 6">
    <name type="scientific">Kaistia defluvii</name>
    <dbReference type="NCBI Taxonomy" id="410841"/>
    <lineage>
        <taxon>Bacteria</taxon>
        <taxon>Pseudomonadati</taxon>
        <taxon>Pseudomonadota</taxon>
        <taxon>Alphaproteobacteria</taxon>
        <taxon>Hyphomicrobiales</taxon>
        <taxon>Kaistiaceae</taxon>
        <taxon>Kaistia</taxon>
    </lineage>
</organism>
<dbReference type="EMBL" id="JBEPSM010000001">
    <property type="protein sequence ID" value="MET4634346.1"/>
    <property type="molecule type" value="Genomic_DNA"/>
</dbReference>